<dbReference type="Gene3D" id="1.10.357.140">
    <property type="entry name" value="UbiA prenyltransferase"/>
    <property type="match status" value="1"/>
</dbReference>
<dbReference type="RefSeq" id="WP_314514087.1">
    <property type="nucleotide sequence ID" value="NZ_JASJOU010000008.1"/>
</dbReference>
<protein>
    <submittedName>
        <fullName evidence="7">UbiA family prenyltransferase</fullName>
    </submittedName>
</protein>
<keyword evidence="5 6" id="KW-0472">Membrane</keyword>
<dbReference type="GO" id="GO:0016020">
    <property type="term" value="C:membrane"/>
    <property type="evidence" value="ECO:0007669"/>
    <property type="project" value="UniProtKB-SubCell"/>
</dbReference>
<reference evidence="7" key="1">
    <citation type="submission" date="2023-05" db="EMBL/GenBank/DDBJ databases">
        <authorList>
            <person name="Zhang X."/>
        </authorList>
    </citation>
    <scope>NUCLEOTIDE SEQUENCE</scope>
    <source>
        <strain evidence="7">BD1B2-1</strain>
    </source>
</reference>
<feature type="transmembrane region" description="Helical" evidence="6">
    <location>
        <begin position="230"/>
        <end position="250"/>
    </location>
</feature>
<evidence type="ECO:0000313" key="8">
    <source>
        <dbReference type="Proteomes" id="UP001232063"/>
    </source>
</evidence>
<dbReference type="InterPro" id="IPR044878">
    <property type="entry name" value="UbiA_sf"/>
</dbReference>
<keyword evidence="2" id="KW-1003">Cell membrane</keyword>
<comment type="subcellular location">
    <subcellularLocation>
        <location evidence="1">Membrane</location>
        <topology evidence="1">Multi-pass membrane protein</topology>
    </subcellularLocation>
</comment>
<evidence type="ECO:0000256" key="1">
    <source>
        <dbReference type="ARBA" id="ARBA00004141"/>
    </source>
</evidence>
<feature type="transmembrane region" description="Helical" evidence="6">
    <location>
        <begin position="200"/>
        <end position="224"/>
    </location>
</feature>
<dbReference type="AlphaFoldDB" id="A0AAE3R8E3"/>
<dbReference type="Pfam" id="PF01040">
    <property type="entry name" value="UbiA"/>
    <property type="match status" value="1"/>
</dbReference>
<accession>A0AAE3R8E3</accession>
<comment type="caution">
    <text evidence="7">The sequence shown here is derived from an EMBL/GenBank/DDBJ whole genome shotgun (WGS) entry which is preliminary data.</text>
</comment>
<keyword evidence="4 6" id="KW-1133">Transmembrane helix</keyword>
<evidence type="ECO:0000256" key="2">
    <source>
        <dbReference type="ARBA" id="ARBA00022475"/>
    </source>
</evidence>
<organism evidence="7 8">
    <name type="scientific">Xanthocytophaga agilis</name>
    <dbReference type="NCBI Taxonomy" id="3048010"/>
    <lineage>
        <taxon>Bacteria</taxon>
        <taxon>Pseudomonadati</taxon>
        <taxon>Bacteroidota</taxon>
        <taxon>Cytophagia</taxon>
        <taxon>Cytophagales</taxon>
        <taxon>Rhodocytophagaceae</taxon>
        <taxon>Xanthocytophaga</taxon>
    </lineage>
</organism>
<feature type="transmembrane region" description="Helical" evidence="6">
    <location>
        <begin position="127"/>
        <end position="149"/>
    </location>
</feature>
<dbReference type="Proteomes" id="UP001232063">
    <property type="component" value="Unassembled WGS sequence"/>
</dbReference>
<evidence type="ECO:0000256" key="6">
    <source>
        <dbReference type="SAM" id="Phobius"/>
    </source>
</evidence>
<dbReference type="InterPro" id="IPR000537">
    <property type="entry name" value="UbiA_prenyltransferase"/>
</dbReference>
<feature type="transmembrane region" description="Helical" evidence="6">
    <location>
        <begin position="271"/>
        <end position="290"/>
    </location>
</feature>
<sequence length="293" mass="33562">MISRSTWLHLRIPFSFFLLPIFIFAVSVSPQPSTWKTLLVFFILHFLLYPASNGYNSYYDKDEDSIGGLEKPPPVSKELWYVSLILDGIALLAGIFLGWVFVAGLFVYGLISKLYSYDKVRLKKYPILSWILASFFQGAFTFLMTYQAINALQLEALTDSAVIIPALLSTAFLGGSYPMTQVYQHAEDARRGDMTLSRLLGIRGTFIFAAVAFQLTSLGFWYYFQTYYEGMYFVWFILCLAPGLVHFLVWTVKVWKDKKFADFRSTMRLNWLTATGMNLFFIIIGILIHIKGS</sequence>
<dbReference type="GO" id="GO:0016765">
    <property type="term" value="F:transferase activity, transferring alkyl or aryl (other than methyl) groups"/>
    <property type="evidence" value="ECO:0007669"/>
    <property type="project" value="InterPro"/>
</dbReference>
<dbReference type="EMBL" id="JASJOU010000008">
    <property type="protein sequence ID" value="MDJ1503472.1"/>
    <property type="molecule type" value="Genomic_DNA"/>
</dbReference>
<feature type="transmembrane region" description="Helical" evidence="6">
    <location>
        <begin position="6"/>
        <end position="26"/>
    </location>
</feature>
<evidence type="ECO:0000256" key="4">
    <source>
        <dbReference type="ARBA" id="ARBA00022989"/>
    </source>
</evidence>
<name>A0AAE3R8E3_9BACT</name>
<proteinExistence type="predicted"/>
<evidence type="ECO:0000256" key="3">
    <source>
        <dbReference type="ARBA" id="ARBA00022692"/>
    </source>
</evidence>
<feature type="transmembrane region" description="Helical" evidence="6">
    <location>
        <begin position="79"/>
        <end position="107"/>
    </location>
</feature>
<feature type="transmembrane region" description="Helical" evidence="6">
    <location>
        <begin position="161"/>
        <end position="179"/>
    </location>
</feature>
<evidence type="ECO:0000313" key="7">
    <source>
        <dbReference type="EMBL" id="MDJ1503472.1"/>
    </source>
</evidence>
<gene>
    <name evidence="7" type="ORF">QNI22_22580</name>
</gene>
<evidence type="ECO:0000256" key="5">
    <source>
        <dbReference type="ARBA" id="ARBA00023136"/>
    </source>
</evidence>
<keyword evidence="8" id="KW-1185">Reference proteome</keyword>
<keyword evidence="3 6" id="KW-0812">Transmembrane</keyword>